<sequence>MQWALYYPAILNYWQRNENGNGDLIRKANHLLSSGQAEEAKEVIRQILQLEPDNSAAHALLAIIAVVQNEKDQALELANKAITLDQHSAAAYLALSYVQQAQFEIDLALESVQK</sequence>
<accession>A0A928Y5C5</accession>
<evidence type="ECO:0000313" key="2">
    <source>
        <dbReference type="Proteomes" id="UP000710385"/>
    </source>
</evidence>
<name>A0A928Y5C5_UNCKA</name>
<dbReference type="Proteomes" id="UP000710385">
    <property type="component" value="Unassembled WGS sequence"/>
</dbReference>
<gene>
    <name evidence="1" type="ORF">HS096_05905</name>
</gene>
<dbReference type="InterPro" id="IPR011990">
    <property type="entry name" value="TPR-like_helical_dom_sf"/>
</dbReference>
<dbReference type="AlphaFoldDB" id="A0A928Y5C5"/>
<dbReference type="SMART" id="SM00028">
    <property type="entry name" value="TPR"/>
    <property type="match status" value="2"/>
</dbReference>
<dbReference type="EMBL" id="JABTTY010000002">
    <property type="protein sequence ID" value="MBE7525820.1"/>
    <property type="molecule type" value="Genomic_DNA"/>
</dbReference>
<dbReference type="Pfam" id="PF14559">
    <property type="entry name" value="TPR_19"/>
    <property type="match status" value="1"/>
</dbReference>
<protein>
    <submittedName>
        <fullName evidence="1">Tetratricopeptide repeat protein</fullName>
    </submittedName>
</protein>
<reference evidence="1" key="1">
    <citation type="submission" date="2020-05" db="EMBL/GenBank/DDBJ databases">
        <title>High-Quality Genomes of Partial-Nitritation/Anammox System by Hierarchical Clustering Based Hybrid Assembly.</title>
        <authorList>
            <person name="Liu L."/>
            <person name="Wang Y."/>
            <person name="Che Y."/>
            <person name="Chen Y."/>
            <person name="Xia Y."/>
            <person name="Luo R."/>
            <person name="Cheng S.H."/>
            <person name="Zheng C."/>
            <person name="Zhang T."/>
        </authorList>
    </citation>
    <scope>NUCLEOTIDE SEQUENCE</scope>
    <source>
        <strain evidence="1">H1_PAT1</strain>
    </source>
</reference>
<organism evidence="1 2">
    <name type="scientific">candidate division WWE3 bacterium</name>
    <dbReference type="NCBI Taxonomy" id="2053526"/>
    <lineage>
        <taxon>Bacteria</taxon>
        <taxon>Katanobacteria</taxon>
    </lineage>
</organism>
<comment type="caution">
    <text evidence="1">The sequence shown here is derived from an EMBL/GenBank/DDBJ whole genome shotgun (WGS) entry which is preliminary data.</text>
</comment>
<dbReference type="Gene3D" id="1.25.40.10">
    <property type="entry name" value="Tetratricopeptide repeat domain"/>
    <property type="match status" value="1"/>
</dbReference>
<proteinExistence type="predicted"/>
<dbReference type="InterPro" id="IPR019734">
    <property type="entry name" value="TPR_rpt"/>
</dbReference>
<evidence type="ECO:0000313" key="1">
    <source>
        <dbReference type="EMBL" id="MBE7525820.1"/>
    </source>
</evidence>
<dbReference type="SUPFAM" id="SSF48452">
    <property type="entry name" value="TPR-like"/>
    <property type="match status" value="1"/>
</dbReference>